<dbReference type="PANTHER" id="PTHR43179">
    <property type="entry name" value="RHAMNOSYLTRANSFERASE WBBL"/>
    <property type="match status" value="1"/>
</dbReference>
<dbReference type="Proteomes" id="UP000231134">
    <property type="component" value="Unassembled WGS sequence"/>
</dbReference>
<dbReference type="InterPro" id="IPR001173">
    <property type="entry name" value="Glyco_trans_2-like"/>
</dbReference>
<evidence type="ECO:0000313" key="5">
    <source>
        <dbReference type="EMBL" id="PJJ42756.1"/>
    </source>
</evidence>
<reference evidence="5 6" key="1">
    <citation type="submission" date="2017-11" db="EMBL/GenBank/DDBJ databases">
        <title>Animal gut microbial communities from fecal samples from Wisconsin, USA.</title>
        <authorList>
            <person name="Neumann A."/>
        </authorList>
    </citation>
    <scope>NUCLEOTIDE SEQUENCE [LARGE SCALE GENOMIC DNA]</scope>
    <source>
        <strain evidence="5 6">UWS3</strain>
    </source>
</reference>
<dbReference type="Pfam" id="PF00535">
    <property type="entry name" value="Glycos_transf_2"/>
    <property type="match status" value="1"/>
</dbReference>
<dbReference type="RefSeq" id="WP_241899566.1">
    <property type="nucleotide sequence ID" value="NZ_PGEX01000001.1"/>
</dbReference>
<evidence type="ECO:0000256" key="3">
    <source>
        <dbReference type="ARBA" id="ARBA00022679"/>
    </source>
</evidence>
<dbReference type="Gene3D" id="3.90.550.10">
    <property type="entry name" value="Spore Coat Polysaccharide Biosynthesis Protein SpsA, Chain A"/>
    <property type="match status" value="1"/>
</dbReference>
<gene>
    <name evidence="5" type="ORF">BGX16_2801</name>
</gene>
<dbReference type="GO" id="GO:0016757">
    <property type="term" value="F:glycosyltransferase activity"/>
    <property type="evidence" value="ECO:0007669"/>
    <property type="project" value="UniProtKB-KW"/>
</dbReference>
<comment type="similarity">
    <text evidence="1">Belongs to the glycosyltransferase 2 family.</text>
</comment>
<evidence type="ECO:0000313" key="6">
    <source>
        <dbReference type="Proteomes" id="UP000231134"/>
    </source>
</evidence>
<dbReference type="InterPro" id="IPR029044">
    <property type="entry name" value="Nucleotide-diphossugar_trans"/>
</dbReference>
<evidence type="ECO:0000256" key="1">
    <source>
        <dbReference type="ARBA" id="ARBA00006739"/>
    </source>
</evidence>
<name>A0A2M9AAJ4_9BACT</name>
<sequence>MNQMEVGIINYNGGEELVRCVKSLTAQSFPVRVFVYDNASADHSLELLEQSGEPCEIIRSTKNRGYAGACNGLREHMTSDIQVLCNMDLDFDKDWAKNLFACFEAHPEAASVASLVMERSGFVNAIGVLFGEDLFAENEGSGKDEKDTDIREKEVFGCYGAVMAFRKECADKVGELDESFFLFFEESEWYFRFNLCGFKTFFCPCAKVFHDRSLTTVRYSPRKLYFSERNRLRSAVRLLPVSSLVRLPVIAFKRYLRMAKGGVPKQSSDGKKLSKVSICNALFKAWIEAIFAIPREWGIRNSYEERYGNVQNKMLEILKRYPLQK</sequence>
<keyword evidence="2" id="KW-0328">Glycosyltransferase</keyword>
<keyword evidence="3 5" id="KW-0808">Transferase</keyword>
<evidence type="ECO:0000256" key="2">
    <source>
        <dbReference type="ARBA" id="ARBA00022676"/>
    </source>
</evidence>
<dbReference type="PANTHER" id="PTHR43179:SF12">
    <property type="entry name" value="GALACTOFURANOSYLTRANSFERASE GLFT2"/>
    <property type="match status" value="1"/>
</dbReference>
<feature type="domain" description="Glycosyltransferase 2-like" evidence="4">
    <location>
        <begin position="6"/>
        <end position="172"/>
    </location>
</feature>
<comment type="caution">
    <text evidence="5">The sequence shown here is derived from an EMBL/GenBank/DDBJ whole genome shotgun (WGS) entry which is preliminary data.</text>
</comment>
<evidence type="ECO:0000259" key="4">
    <source>
        <dbReference type="Pfam" id="PF00535"/>
    </source>
</evidence>
<dbReference type="SUPFAM" id="SSF53448">
    <property type="entry name" value="Nucleotide-diphospho-sugar transferases"/>
    <property type="match status" value="1"/>
</dbReference>
<dbReference type="AlphaFoldDB" id="A0A2M9AAJ4"/>
<dbReference type="CDD" id="cd04186">
    <property type="entry name" value="GT_2_like_c"/>
    <property type="match status" value="1"/>
</dbReference>
<organism evidence="5 6">
    <name type="scientific">Hallerella succinigenes</name>
    <dbReference type="NCBI Taxonomy" id="1896222"/>
    <lineage>
        <taxon>Bacteria</taxon>
        <taxon>Pseudomonadati</taxon>
        <taxon>Fibrobacterota</taxon>
        <taxon>Fibrobacteria</taxon>
        <taxon>Fibrobacterales</taxon>
        <taxon>Fibrobacteraceae</taxon>
        <taxon>Hallerella</taxon>
    </lineage>
</organism>
<keyword evidence="6" id="KW-1185">Reference proteome</keyword>
<dbReference type="EMBL" id="PGEX01000001">
    <property type="protein sequence ID" value="PJJ42756.1"/>
    <property type="molecule type" value="Genomic_DNA"/>
</dbReference>
<proteinExistence type="inferred from homology"/>
<protein>
    <submittedName>
        <fullName evidence="5">GT2 family glycosyltransferase</fullName>
    </submittedName>
</protein>
<accession>A0A2M9AAJ4</accession>